<dbReference type="RefSeq" id="WP_035663614.1">
    <property type="nucleotide sequence ID" value="NZ_BAUV01000009.1"/>
</dbReference>
<evidence type="ECO:0000256" key="2">
    <source>
        <dbReference type="ARBA" id="ARBA00023002"/>
    </source>
</evidence>
<dbReference type="Proteomes" id="UP000018896">
    <property type="component" value="Unassembled WGS sequence"/>
</dbReference>
<dbReference type="InterPro" id="IPR051020">
    <property type="entry name" value="ALDH-related_metabolic_enz"/>
</dbReference>
<dbReference type="STRING" id="1236973.JCM9157_1715"/>
<comment type="caution">
    <text evidence="4">The sequence shown here is derived from an EMBL/GenBank/DDBJ whole genome shotgun (WGS) entry which is preliminary data.</text>
</comment>
<dbReference type="FunFam" id="3.40.605.10:FF:000007">
    <property type="entry name" value="NAD/NADP-dependent betaine aldehyde dehydrogenase"/>
    <property type="match status" value="1"/>
</dbReference>
<dbReference type="InterPro" id="IPR016163">
    <property type="entry name" value="Ald_DH_C"/>
</dbReference>
<dbReference type="PANTHER" id="PTHR42991">
    <property type="entry name" value="ALDEHYDE DEHYDROGENASE"/>
    <property type="match status" value="1"/>
</dbReference>
<dbReference type="Gene3D" id="3.40.605.10">
    <property type="entry name" value="Aldehyde Dehydrogenase, Chain A, domain 1"/>
    <property type="match status" value="1"/>
</dbReference>
<keyword evidence="5" id="KW-1185">Reference proteome</keyword>
<dbReference type="EMBL" id="BAUV01000009">
    <property type="protein sequence ID" value="GAE34644.1"/>
    <property type="molecule type" value="Genomic_DNA"/>
</dbReference>
<dbReference type="InterPro" id="IPR016162">
    <property type="entry name" value="Ald_DH_N"/>
</dbReference>
<dbReference type="PANTHER" id="PTHR42991:SF1">
    <property type="entry name" value="ALDEHYDE DEHYDROGENASE"/>
    <property type="match status" value="1"/>
</dbReference>
<accession>W4QTI5</accession>
<dbReference type="OrthoDB" id="9762913at2"/>
<proteinExistence type="inferred from homology"/>
<dbReference type="Pfam" id="PF00171">
    <property type="entry name" value="Aldedh"/>
    <property type="match status" value="1"/>
</dbReference>
<dbReference type="SUPFAM" id="SSF53720">
    <property type="entry name" value="ALDH-like"/>
    <property type="match status" value="1"/>
</dbReference>
<gene>
    <name evidence="4" type="ORF">JCM9157_1715</name>
</gene>
<organism evidence="4 5">
    <name type="scientific">Halalkalibacter akibai (strain ATCC 43226 / DSM 21942 / CIP 109018 / JCM 9157 / 1139)</name>
    <name type="common">Bacillus akibai</name>
    <dbReference type="NCBI Taxonomy" id="1236973"/>
    <lineage>
        <taxon>Bacteria</taxon>
        <taxon>Bacillati</taxon>
        <taxon>Bacillota</taxon>
        <taxon>Bacilli</taxon>
        <taxon>Bacillales</taxon>
        <taxon>Bacillaceae</taxon>
        <taxon>Halalkalibacter</taxon>
    </lineage>
</organism>
<comment type="similarity">
    <text evidence="1">Belongs to the aldehyde dehydrogenase family.</text>
</comment>
<evidence type="ECO:0000259" key="3">
    <source>
        <dbReference type="Pfam" id="PF00171"/>
    </source>
</evidence>
<dbReference type="InterPro" id="IPR016161">
    <property type="entry name" value="Ald_DH/histidinol_DH"/>
</dbReference>
<keyword evidence="2" id="KW-0560">Oxidoreductase</keyword>
<name>W4QTI5_HALA3</name>
<dbReference type="Gene3D" id="3.40.309.10">
    <property type="entry name" value="Aldehyde Dehydrogenase, Chain A, domain 2"/>
    <property type="match status" value="1"/>
</dbReference>
<evidence type="ECO:0000313" key="5">
    <source>
        <dbReference type="Proteomes" id="UP000018896"/>
    </source>
</evidence>
<feature type="domain" description="Aldehyde dehydrogenase" evidence="3">
    <location>
        <begin position="16"/>
        <end position="473"/>
    </location>
</feature>
<sequence length="483" mass="52771">MAKQIVSERMLIGGNWIQKTESIEVHDPATGDIIATVPAASKEDVDQAIFHAKRGFEVSTRLPVHERMRILHDAASYIERNSGYYEDTIVSESSKTITEARKEVKRCIETLRISAEEARRIDGKTIPFSQMQGHERRVGYVYRFPIGIVAAITPFNDPLNLVAHKIGPAIAAGNAVIVKPASLTPLSAIRLAEAFMHAGLPENILSVVTGVGSEICDPLIEHEDIRFVSFTGGYETGKEIIRKAGVKKTAMELGSNSPTIVLEDADLEEAISSTVAGSFGVAGQNCIGVQRIYVEDSIYSTFLERFISETKKIKVGSKTDPKTDMGPMISEKEAVRVEQWILEAVNSSAKLCYGGKRTNAFLEPTVLTNVPDTALIAKQEVFGPVVIIESVHSLKDAIKLSNQTPYGLQAGIFTSKIEEAFQAVHELRFGGVMINDSSDVRIDAMPFGGLKRSGIGREGIQYAIEAMTEEKVVAFKLKNSPFV</sequence>
<reference evidence="4 5" key="1">
    <citation type="journal article" date="2014" name="Genome Announc.">
        <title>Draft Genome Sequences of Three Alkaliphilic Bacillus Strains, Bacillus wakoensis JCM 9140T, Bacillus akibai JCM 9157T, and Bacillus hemicellulosilyticus JCM 9152T.</title>
        <authorList>
            <person name="Yuki M."/>
            <person name="Oshima K."/>
            <person name="Suda W."/>
            <person name="Oshida Y."/>
            <person name="Kitamura K."/>
            <person name="Iida T."/>
            <person name="Hattori M."/>
            <person name="Ohkuma M."/>
        </authorList>
    </citation>
    <scope>NUCLEOTIDE SEQUENCE [LARGE SCALE GENOMIC DNA]</scope>
    <source>
        <strain evidence="4 5">JCM 9157</strain>
    </source>
</reference>
<dbReference type="AlphaFoldDB" id="W4QTI5"/>
<evidence type="ECO:0000256" key="1">
    <source>
        <dbReference type="ARBA" id="ARBA00009986"/>
    </source>
</evidence>
<evidence type="ECO:0000313" key="4">
    <source>
        <dbReference type="EMBL" id="GAE34644.1"/>
    </source>
</evidence>
<dbReference type="eggNOG" id="COG1012">
    <property type="taxonomic scope" value="Bacteria"/>
</dbReference>
<protein>
    <submittedName>
        <fullName evidence="4">Aldehyde dehydrogenase</fullName>
    </submittedName>
</protein>
<dbReference type="GO" id="GO:0008911">
    <property type="term" value="F:lactaldehyde dehydrogenase (NAD+) activity"/>
    <property type="evidence" value="ECO:0007669"/>
    <property type="project" value="TreeGrafter"/>
</dbReference>
<dbReference type="CDD" id="cd07149">
    <property type="entry name" value="ALDH_y4uC"/>
    <property type="match status" value="1"/>
</dbReference>
<dbReference type="InterPro" id="IPR015590">
    <property type="entry name" value="Aldehyde_DH_dom"/>
</dbReference>